<dbReference type="EMBL" id="CAADFS010000029">
    <property type="protein sequence ID" value="VFK46215.1"/>
    <property type="molecule type" value="Genomic_DNA"/>
</dbReference>
<reference evidence="1" key="1">
    <citation type="submission" date="2019-02" db="EMBL/GenBank/DDBJ databases">
        <authorList>
            <person name="Gruber-Vodicka R. H."/>
            <person name="Seah K. B. B."/>
        </authorList>
    </citation>
    <scope>NUCLEOTIDE SEQUENCE</scope>
    <source>
        <strain evidence="1">BECK_BZ123</strain>
    </source>
</reference>
<accession>A0A450YXJ7</accession>
<protein>
    <recommendedName>
        <fullName evidence="2">Transposase</fullName>
    </recommendedName>
</protein>
<name>A0A450YXJ7_9GAMM</name>
<evidence type="ECO:0008006" key="2">
    <source>
        <dbReference type="Google" id="ProtNLM"/>
    </source>
</evidence>
<gene>
    <name evidence="1" type="ORF">BECKTC1821D_GA0114238_10295</name>
</gene>
<sequence length="94" mass="10434">MDPEFETAYQDKATVLKGVTNEAQATQQRVQGKGSAVRIIGIEFTGMGHTVRLIAPQLVKRFVKSNNKNDALDAEAICFTNTQSRIISFEADFR</sequence>
<proteinExistence type="predicted"/>
<evidence type="ECO:0000313" key="1">
    <source>
        <dbReference type="EMBL" id="VFK46215.1"/>
    </source>
</evidence>
<organism evidence="1">
    <name type="scientific">Candidatus Kentrum sp. TC</name>
    <dbReference type="NCBI Taxonomy" id="2126339"/>
    <lineage>
        <taxon>Bacteria</taxon>
        <taxon>Pseudomonadati</taxon>
        <taxon>Pseudomonadota</taxon>
        <taxon>Gammaproteobacteria</taxon>
        <taxon>Candidatus Kentrum</taxon>
    </lineage>
</organism>
<dbReference type="AlphaFoldDB" id="A0A450YXJ7"/>